<name>A0ABS8Z9Q8_9PSEU</name>
<dbReference type="Pfam" id="PF20148">
    <property type="entry name" value="DUF6531"/>
    <property type="match status" value="1"/>
</dbReference>
<proteinExistence type="predicted"/>
<feature type="compositionally biased region" description="Low complexity" evidence="1">
    <location>
        <begin position="2613"/>
        <end position="2623"/>
    </location>
</feature>
<dbReference type="InterPro" id="IPR033803">
    <property type="entry name" value="CBD-like_Golvesin-Xly"/>
</dbReference>
<dbReference type="Pfam" id="PF05593">
    <property type="entry name" value="RHS_repeat"/>
    <property type="match status" value="2"/>
</dbReference>
<evidence type="ECO:0000259" key="3">
    <source>
        <dbReference type="Pfam" id="PF25275"/>
    </source>
</evidence>
<accession>A0ABS8Z9Q8</accession>
<organism evidence="4 5">
    <name type="scientific">Kibdelosporangium philippinense</name>
    <dbReference type="NCBI Taxonomy" id="211113"/>
    <lineage>
        <taxon>Bacteria</taxon>
        <taxon>Bacillati</taxon>
        <taxon>Actinomycetota</taxon>
        <taxon>Actinomycetes</taxon>
        <taxon>Pseudonocardiales</taxon>
        <taxon>Pseudonocardiaceae</taxon>
        <taxon>Kibdelosporangium</taxon>
    </lineage>
</organism>
<feature type="region of interest" description="Disordered" evidence="1">
    <location>
        <begin position="2608"/>
        <end position="2636"/>
    </location>
</feature>
<feature type="region of interest" description="Disordered" evidence="1">
    <location>
        <begin position="1762"/>
        <end position="1787"/>
    </location>
</feature>
<dbReference type="NCBIfam" id="TIGR03696">
    <property type="entry name" value="Rhs_assc_core"/>
    <property type="match status" value="1"/>
</dbReference>
<dbReference type="Proteomes" id="UP001521150">
    <property type="component" value="Unassembled WGS sequence"/>
</dbReference>
<feature type="compositionally biased region" description="Low complexity" evidence="1">
    <location>
        <begin position="31"/>
        <end position="41"/>
    </location>
</feature>
<feature type="region of interest" description="Disordered" evidence="1">
    <location>
        <begin position="31"/>
        <end position="66"/>
    </location>
</feature>
<dbReference type="EMBL" id="JAJVCN010000001">
    <property type="protein sequence ID" value="MCE7004609.1"/>
    <property type="molecule type" value="Genomic_DNA"/>
</dbReference>
<protein>
    <submittedName>
        <fullName evidence="4">DNRLRE domain-containing protein</fullName>
    </submittedName>
</protein>
<dbReference type="InterPro" id="IPR045351">
    <property type="entry name" value="DUF6531"/>
</dbReference>
<dbReference type="PANTHER" id="PTHR32305:SF15">
    <property type="entry name" value="PROTEIN RHSA-RELATED"/>
    <property type="match status" value="1"/>
</dbReference>
<dbReference type="PANTHER" id="PTHR32305">
    <property type="match status" value="1"/>
</dbReference>
<dbReference type="NCBIfam" id="TIGR01643">
    <property type="entry name" value="YD_repeat_2x"/>
    <property type="match status" value="2"/>
</dbReference>
<feature type="compositionally biased region" description="Basic and acidic residues" evidence="1">
    <location>
        <begin position="2627"/>
        <end position="2636"/>
    </location>
</feature>
<evidence type="ECO:0000313" key="4">
    <source>
        <dbReference type="EMBL" id="MCE7004609.1"/>
    </source>
</evidence>
<sequence>MIKSRALISYALVIALFVGIVQPGIATAQAPAPAGATAPQPEVAATPPGPEDAIPRLSAAPTGAALPDDVKRERVDRRTATVKEFALADGRRQMEVAARPVHYRDAAGQWQEIDTRISKAATGAGYAYVNERNMFTSMFGSSTDRLATFRLGGRELRLGAAGKSTVAEPRVQGDSVTYPDVFGEADVAYQVTPDALKEKVVLDKPPADAVYTFTLDLAGVQPRQREDGSIAFLRPDGEGGPVFVMPKPFMIDARDDANSPYGKAWSGKVTQTIKPDGNRFTITVAADMAWLRAPEREYPVVIDPTIKIQPTATQAQDVMVTSDEPDRNHDGSWRLSVGTTGAGSARSLLKFDLAGIPAGTQLDSAQLQVYYDQDHTTGANDVPIEARRVTVPWNESTATWNSVNNGFAETGQNQELVDNADTGKTAVSGQWPVTDTGDADRAVNRSYRVNRNAATGESFTWVPHLTEPGEYQVEAHYVAGADRAANAPYTVHHAGGQQTVTVDQTNGAWKSLGSWTFSAGTAHKIVLGDVSNKAVVADAVRLTKPGVQVKKANKANVWHSFSVRSTVQDWLAGTQPNNGFLLKAVDETLGKGGPRYEAAEYAYNGETAHTPKLLLTYGKPGASLAAPTTIRATGADLKWTPYAGNDIVEYQVHRSIHQRFTPSAATLVAPAKPSVTTYTDTTAEPTAADDPQPFGNAFYYVVAVKTRDGSLIPSQTQLVRLPKAGRVVKIVQGDATDTTLTAKQPDAGHDALTGEPWLMAGNSSATFGVSRPVVRFGSLAGVPVGARVVDAEISMWGFTSISDSPVGKGVYELHGLTKTFDETTGSWNRASGSAAWTTPGGDFEPAVSGTVTGVTNDPKWQIWKARDLAQRWVNDPTSNRGALVKLANETSPAERTLLLSSEAAEPELRPRLVVVYTEQTAESTYYAPTTPNRMIPGDEYTVAVTVTNTTGLGLSMRDWVLSYHWELADGTDYTDSGNRVDTPLPRDLPPDDVATLSARVKTPIRTDQGNKRESFVLKWDLRNKTTGKWLSETTKMPPLTQNVTVEDPTSNQLGLEKFYQYAGNSAGAGSSVVVNQYSGNAVYGYDALTIPGRGPSSFLRMTYNSQDTSNSYIGYGWSLSTSTVMRVGTPLEFRNTDRSGPGPPGKIQLVDGDGTAHTFELNKHNSADQRLWDYDKPAGVHLYLRRAGGDDKTRTWVMTRPDRTQFLFDSDGYQTATIDKNGNELTFTYERSGITRRNTGVLKYITDATGRRTLELEYYQRGDQSYEYFSGNRKTTGSNLTNGKITNQLKAIVDLSGRRLELVYSDRGLLQEITDGAGTDKKKVFTFFYNDTLLDKSTKLVSVSDPRGNSTGLAYHSDAARKWKVSTLTDRRQKNTGFDYLDPDGDRGSDIESVVTDANQHSSKARIDGFGRPTVLTNAKNERTELTWDADNSVRRMAEDGNKAVTTWVYDPKTGYPTEIRDAEANAANTPPTKLGYNTGLNGHVAELTEKTSPEGRKWLFTYDGRGNLVAVTDPKGTSTPTEWDYTSTYTYDDFGHLVKAADANENTTTYGDYDGTGYPRKTTDAYGRDSLIQYDVLGNVLRTVDARKKVTEYTYDLYGRPLTSKVPLDADAGQYILTPGAEYDANDNVIKHTAANRAVGTATYNEVDQVTSTNAPKDSPQGPVKVSSFVYDNVGNLIRQTEPKGTLTPQPDDYTTIHEYDALNRISATVDADRNKTTYAYDNVGNLVSIADPIKNTTADPNDFTTRFTYDLSHQIRTSTDALGHTASQKYDRDGNTIESTDEENNTSFAKLDARGDLEELSVPREKDNQGNVVYSRTRYEYDEVGNNTRIISPRGVDTADDLDDFAQVTVYDKLNRVVEELTPFDRDDIRVKTPDKTTYAYDEVGNLAEVSTPPSQGQTIRNITRVGYFDNGWVRTSTDPWNITTSYKYDDLGGQKERTVAAAGGSATRTMKWEYYPDGKLMSRLDDGIPVGKDTLVVDNSDPAAVFTGTWATAGNGQDHEGYDYRHHNSGAGSDTATWNIDVPRNGTYDLFVRYNRTATATNASYTIQHDGGSTTKTVDQTVQPGQWVSLGKYAYTEDQIRPVTLTDNADGTVVADAVKLVRDASGEADNEQKKFGYVYDPNDNLVEMADGSPGATVDSYAIGYTGLNQLAKIEEKLAGVVKKTTSYTYDPNGNPKTQKHDAQSSTYDYDVRDLISKVTNTDTGGTAQSTSYAYTPRGQKHVETKANGNVVTYTYGLDQLRRSSVEKKAGDVLVSEHTLSYDANGQRIRDAAKTMNADNNSAYLDFVHTYVYDPRERVRTVTKAEPGGKVLETESYVHDANNNVVDQTLDGTTTAFSYDRNRLVTSRTDQTTSVHAYDPFGRLDKVTTAGKVAEKYRYDGFDRVAEQQKLKPGTANERITTRYVYDPMDRTVARTEGDKQTAFTYLGLSDEVLTEELEGKLDKSYQYSPAGERLSQVVHKQDGSKENGYYGYNSHTDVETLTDSQGATKATYGYTAYGNNDTESFTGIDKPEPQNPTKEAYNPYRFNGKRWDSSTGDYDMGFRNYSPGRNSFLSRDNYNGALADLGLITDPWTGNRYAFAHGNPVNRIELDGHIDPYEYECGYSGDACREQSPQQQAQAEQDTEQARREKNWREEYEKAVADVGAKQPWVPNTLADTSLPADHHVRAWAEHEVAARFCERVGAADCLKANEHIMMQSTVVELVSVSLPEGQEDEDESTRLVREATERVLDGGKGFEKVLDRLSPGERALYEKNVASGYYKFARGQLGTAIHRAVNAELQATYPGRFHYNASNGPDFTDLKTEDHKKVELTSKAAYKAHTDKKGQYSKATYVLYKSPGKMPGIPGVKGGGTR</sequence>
<comment type="caution">
    <text evidence="4">The sequence shown here is derived from an EMBL/GenBank/DDBJ whole genome shotgun (WGS) entry which is preliminary data.</text>
</comment>
<dbReference type="NCBIfam" id="NF033679">
    <property type="entry name" value="DNRLRE_dom"/>
    <property type="match status" value="2"/>
</dbReference>
<dbReference type="InterPro" id="IPR006530">
    <property type="entry name" value="YD"/>
</dbReference>
<feature type="domain" description="Golvesin/Xly CBD-like" evidence="3">
    <location>
        <begin position="416"/>
        <end position="544"/>
    </location>
</feature>
<dbReference type="InterPro" id="IPR050708">
    <property type="entry name" value="T6SS_VgrG/RHS"/>
</dbReference>
<feature type="domain" description="DUF6531" evidence="2">
    <location>
        <begin position="1074"/>
        <end position="1159"/>
    </location>
</feature>
<dbReference type="Pfam" id="PF25275">
    <property type="entry name" value="Golvesin_C"/>
    <property type="match status" value="2"/>
</dbReference>
<feature type="region of interest" description="Disordered" evidence="1">
    <location>
        <begin position="2506"/>
        <end position="2527"/>
    </location>
</feature>
<dbReference type="InterPro" id="IPR031325">
    <property type="entry name" value="RHS_repeat"/>
</dbReference>
<keyword evidence="5" id="KW-1185">Reference proteome</keyword>
<dbReference type="InterPro" id="IPR022385">
    <property type="entry name" value="Rhs_assc_core"/>
</dbReference>
<evidence type="ECO:0000313" key="5">
    <source>
        <dbReference type="Proteomes" id="UP001521150"/>
    </source>
</evidence>
<dbReference type="RefSeq" id="WP_233726465.1">
    <property type="nucleotide sequence ID" value="NZ_JAJVCN010000001.1"/>
</dbReference>
<dbReference type="Gene3D" id="2.60.120.260">
    <property type="entry name" value="Galactose-binding domain-like"/>
    <property type="match status" value="1"/>
</dbReference>
<evidence type="ECO:0000259" key="2">
    <source>
        <dbReference type="Pfam" id="PF20148"/>
    </source>
</evidence>
<gene>
    <name evidence="4" type="ORF">LWC34_17515</name>
</gene>
<dbReference type="Gene3D" id="2.180.10.10">
    <property type="entry name" value="RHS repeat-associated core"/>
    <property type="match status" value="5"/>
</dbReference>
<evidence type="ECO:0000256" key="1">
    <source>
        <dbReference type="SAM" id="MobiDB-lite"/>
    </source>
</evidence>
<feature type="domain" description="Golvesin/Xly CBD-like" evidence="3">
    <location>
        <begin position="1979"/>
        <end position="2105"/>
    </location>
</feature>
<reference evidence="4 5" key="1">
    <citation type="submission" date="2021-12" db="EMBL/GenBank/DDBJ databases">
        <title>Genome sequence of Kibdelosporangium philippinense ATCC 49844.</title>
        <authorList>
            <person name="Fedorov E.A."/>
            <person name="Omeragic M."/>
            <person name="Shalygina K.F."/>
            <person name="Maclea K.S."/>
        </authorList>
    </citation>
    <scope>NUCLEOTIDE SEQUENCE [LARGE SCALE GENOMIC DNA]</scope>
    <source>
        <strain evidence="4 5">ATCC 49844</strain>
    </source>
</reference>